<gene>
    <name evidence="1" type="ORF">BVJ53_10035</name>
</gene>
<dbReference type="AntiFam" id="ANF00267">
    <property type="entry name" value="DNA repeat translations related to WP_015765070.1"/>
</dbReference>
<dbReference type="AlphaFoldDB" id="A0A4Q1TRS3"/>
<dbReference type="EMBL" id="MSSM01000027">
    <property type="protein sequence ID" value="RXT20815.1"/>
    <property type="molecule type" value="Genomic_DNA"/>
</dbReference>
<dbReference type="NCBIfam" id="NF040509">
    <property type="entry name" value="Lacto_palin_RPT"/>
    <property type="match status" value="1"/>
</dbReference>
<accession>A0A4Q1TRS3</accession>
<proteinExistence type="predicted"/>
<evidence type="ECO:0000313" key="2">
    <source>
        <dbReference type="Proteomes" id="UP000290475"/>
    </source>
</evidence>
<comment type="caution">
    <text evidence="1">The sequence shown here is derived from an EMBL/GenBank/DDBJ whole genome shotgun (WGS) entry which is preliminary data.</text>
</comment>
<sequence>MEGKVWVCLPFSITRSPAQKSACKDPRPQWPKTSHCGLGPLTLRFLTGLAHAHTKKSFNDGDIGCPVLSS</sequence>
<dbReference type="NCBIfam" id="NF040517">
    <property type="entry name" value="Lacto_Palin_RP2"/>
    <property type="match status" value="1"/>
</dbReference>
<evidence type="ECO:0000313" key="1">
    <source>
        <dbReference type="EMBL" id="RXT20815.1"/>
    </source>
</evidence>
<dbReference type="Proteomes" id="UP000290475">
    <property type="component" value="Unassembled WGS sequence"/>
</dbReference>
<protein>
    <submittedName>
        <fullName evidence="1">Uncharacterized protein</fullName>
    </submittedName>
</protein>
<organism evidence="1 2">
    <name type="scientific">Lacticaseibacillus chiayiensis</name>
    <dbReference type="NCBI Taxonomy" id="2100821"/>
    <lineage>
        <taxon>Bacteria</taxon>
        <taxon>Bacillati</taxon>
        <taxon>Bacillota</taxon>
        <taxon>Bacilli</taxon>
        <taxon>Lactobacillales</taxon>
        <taxon>Lactobacillaceae</taxon>
        <taxon>Lacticaseibacillus</taxon>
    </lineage>
</organism>
<reference evidence="1 2" key="1">
    <citation type="submission" date="2017-01" db="EMBL/GenBank/DDBJ databases">
        <title>Lactobacillus chiayiensis sp. nov., a lactic acid bacterium isolated from compost.</title>
        <authorList>
            <person name="Huang C.-H."/>
        </authorList>
    </citation>
    <scope>NUCLEOTIDE SEQUENCE [LARGE SCALE GENOMIC DNA]</scope>
    <source>
        <strain evidence="2">chh01</strain>
    </source>
</reference>
<name>A0A4Q1TRS3_9LACO</name>